<dbReference type="RefSeq" id="WP_317516309.1">
    <property type="nucleotide sequence ID" value="NZ_JAPTHD010000002.1"/>
</dbReference>
<organism evidence="3 4">
    <name type="scientific">Sphingobium naphthae</name>
    <dbReference type="NCBI Taxonomy" id="1886786"/>
    <lineage>
        <taxon>Bacteria</taxon>
        <taxon>Pseudomonadati</taxon>
        <taxon>Pseudomonadota</taxon>
        <taxon>Alphaproteobacteria</taxon>
        <taxon>Sphingomonadales</taxon>
        <taxon>Sphingomonadaceae</taxon>
        <taxon>Sphingobium</taxon>
    </lineage>
</organism>
<dbReference type="InterPro" id="IPR016032">
    <property type="entry name" value="Sig_transdc_resp-reg_C-effctor"/>
</dbReference>
<dbReference type="SUPFAM" id="SSF46894">
    <property type="entry name" value="C-terminal effector domain of the bipartite response regulators"/>
    <property type="match status" value="1"/>
</dbReference>
<comment type="caution">
    <text evidence="3">The sequence shown here is derived from an EMBL/GenBank/DDBJ whole genome shotgun (WGS) entry which is preliminary data.</text>
</comment>
<evidence type="ECO:0000313" key="3">
    <source>
        <dbReference type="EMBL" id="MDV5823298.1"/>
    </source>
</evidence>
<accession>A0ABU3ZUU3</accession>
<feature type="region of interest" description="Disordered" evidence="1">
    <location>
        <begin position="15"/>
        <end position="65"/>
    </location>
</feature>
<feature type="domain" description="HTH luxR-type" evidence="2">
    <location>
        <begin position="208"/>
        <end position="265"/>
    </location>
</feature>
<evidence type="ECO:0000259" key="2">
    <source>
        <dbReference type="SMART" id="SM00421"/>
    </source>
</evidence>
<reference evidence="4" key="1">
    <citation type="journal article" date="2022" name="J Environ Chem Eng">
        <title>Biodegradation of petroleum oil using a constructed nonpathogenic and heavy metal-tolerant bacterial consortium isolated from marine sponges.</title>
        <authorList>
            <person name="Dechsakulwatana C."/>
            <person name="Rungsihiranrut A."/>
            <person name="Muangchinda C."/>
            <person name="Ningthoujam R."/>
            <person name="Klankeo P."/>
            <person name="Pinyakong O."/>
        </authorList>
    </citation>
    <scope>NUCLEOTIDE SEQUENCE [LARGE SCALE GENOMIC DNA]</scope>
    <source>
        <strain evidence="4">MO2-4</strain>
    </source>
</reference>
<evidence type="ECO:0000256" key="1">
    <source>
        <dbReference type="SAM" id="MobiDB-lite"/>
    </source>
</evidence>
<dbReference type="InterPro" id="IPR000792">
    <property type="entry name" value="Tscrpt_reg_LuxR_C"/>
</dbReference>
<gene>
    <name evidence="3" type="ORF">O0R41_06780</name>
</gene>
<name>A0ABU3ZUU3_9SPHN</name>
<evidence type="ECO:0000313" key="4">
    <source>
        <dbReference type="Proteomes" id="UP001185984"/>
    </source>
</evidence>
<dbReference type="InterPro" id="IPR036388">
    <property type="entry name" value="WH-like_DNA-bd_sf"/>
</dbReference>
<proteinExistence type="predicted"/>
<sequence length="280" mass="30295">MTFLQMELFTGIEAVSPGAPSSDEAGGGSVRGIGRLFSGRPGAGRPSACHGPEEHGAGGQDEPGEEMMARRWAPIVERMDQVWQEHGALLGLVDMACVGMFIFDPEAHLVFSNRFGERILATGDELKLGGGKLSATRADNVVRIGQLFTRIASAPLWTVGTTRIERSPASPYILMLTRCMLGRNEALVAFLSDIDQRAEVASEMLRELYGLGRAEAEIAGAMARGMDLEAIAEQRRTSVGTVRNQVKAIAAKMDCTRQSDIIRRVLSIPIMCHAPDGRRD</sequence>
<dbReference type="SMART" id="SM00421">
    <property type="entry name" value="HTH_LUXR"/>
    <property type="match status" value="1"/>
</dbReference>
<dbReference type="Proteomes" id="UP001185984">
    <property type="component" value="Unassembled WGS sequence"/>
</dbReference>
<dbReference type="Gene3D" id="1.10.10.10">
    <property type="entry name" value="Winged helix-like DNA-binding domain superfamily/Winged helix DNA-binding domain"/>
    <property type="match status" value="1"/>
</dbReference>
<dbReference type="EMBL" id="JAPTHD010000002">
    <property type="protein sequence ID" value="MDV5823298.1"/>
    <property type="molecule type" value="Genomic_DNA"/>
</dbReference>
<protein>
    <recommendedName>
        <fullName evidence="2">HTH luxR-type domain-containing protein</fullName>
    </recommendedName>
</protein>
<keyword evidence="4" id="KW-1185">Reference proteome</keyword>